<evidence type="ECO:0000256" key="1">
    <source>
        <dbReference type="SAM" id="MobiDB-lite"/>
    </source>
</evidence>
<comment type="caution">
    <text evidence="2">The sequence shown here is derived from an EMBL/GenBank/DDBJ whole genome shotgun (WGS) entry which is preliminary data.</text>
</comment>
<evidence type="ECO:0000313" key="2">
    <source>
        <dbReference type="EMBL" id="GBG76822.1"/>
    </source>
</evidence>
<reference evidence="2 3" key="1">
    <citation type="journal article" date="2018" name="Cell">
        <title>The Chara Genome: Secondary Complexity and Implications for Plant Terrestrialization.</title>
        <authorList>
            <person name="Nishiyama T."/>
            <person name="Sakayama H."/>
            <person name="Vries J.D."/>
            <person name="Buschmann H."/>
            <person name="Saint-Marcoux D."/>
            <person name="Ullrich K.K."/>
            <person name="Haas F.B."/>
            <person name="Vanderstraeten L."/>
            <person name="Becker D."/>
            <person name="Lang D."/>
            <person name="Vosolsobe S."/>
            <person name="Rombauts S."/>
            <person name="Wilhelmsson P.K.I."/>
            <person name="Janitza P."/>
            <person name="Kern R."/>
            <person name="Heyl A."/>
            <person name="Rumpler F."/>
            <person name="Villalobos L.I.A.C."/>
            <person name="Clay J.M."/>
            <person name="Skokan R."/>
            <person name="Toyoda A."/>
            <person name="Suzuki Y."/>
            <person name="Kagoshima H."/>
            <person name="Schijlen E."/>
            <person name="Tajeshwar N."/>
            <person name="Catarino B."/>
            <person name="Hetherington A.J."/>
            <person name="Saltykova A."/>
            <person name="Bonnot C."/>
            <person name="Breuninger H."/>
            <person name="Symeonidi A."/>
            <person name="Radhakrishnan G.V."/>
            <person name="Van Nieuwerburgh F."/>
            <person name="Deforce D."/>
            <person name="Chang C."/>
            <person name="Karol K.G."/>
            <person name="Hedrich R."/>
            <person name="Ulvskov P."/>
            <person name="Glockner G."/>
            <person name="Delwiche C.F."/>
            <person name="Petrasek J."/>
            <person name="Van de Peer Y."/>
            <person name="Friml J."/>
            <person name="Beilby M."/>
            <person name="Dolan L."/>
            <person name="Kohara Y."/>
            <person name="Sugano S."/>
            <person name="Fujiyama A."/>
            <person name="Delaux P.-M."/>
            <person name="Quint M."/>
            <person name="TheiBen G."/>
            <person name="Hagemann M."/>
            <person name="Harholt J."/>
            <person name="Dunand C."/>
            <person name="Zachgo S."/>
            <person name="Langdale J."/>
            <person name="Maumus F."/>
            <person name="Straeten D.V.D."/>
            <person name="Gould S.B."/>
            <person name="Rensing S.A."/>
        </authorList>
    </citation>
    <scope>NUCLEOTIDE SEQUENCE [LARGE SCALE GENOMIC DNA]</scope>
    <source>
        <strain evidence="2 3">S276</strain>
    </source>
</reference>
<feature type="compositionally biased region" description="Basic and acidic residues" evidence="1">
    <location>
        <begin position="1"/>
        <end position="15"/>
    </location>
</feature>
<accession>A0A388L3J5</accession>
<gene>
    <name evidence="2" type="ORF">CBR_g23037</name>
</gene>
<keyword evidence="3" id="KW-1185">Reference proteome</keyword>
<sequence>MGSRERAQLTTREEQASEESAEVARAKRMGAEWAQARETGRREWNGRTKEAGLKMEGRWTTEGWGS</sequence>
<feature type="region of interest" description="Disordered" evidence="1">
    <location>
        <begin position="1"/>
        <end position="39"/>
    </location>
</feature>
<dbReference type="Gramene" id="GBG76822">
    <property type="protein sequence ID" value="GBG76822"/>
    <property type="gene ID" value="CBR_g23037"/>
</dbReference>
<name>A0A388L3J5_CHABU</name>
<dbReference type="AlphaFoldDB" id="A0A388L3J5"/>
<organism evidence="2 3">
    <name type="scientific">Chara braunii</name>
    <name type="common">Braun's stonewort</name>
    <dbReference type="NCBI Taxonomy" id="69332"/>
    <lineage>
        <taxon>Eukaryota</taxon>
        <taxon>Viridiplantae</taxon>
        <taxon>Streptophyta</taxon>
        <taxon>Charophyceae</taxon>
        <taxon>Charales</taxon>
        <taxon>Characeae</taxon>
        <taxon>Chara</taxon>
    </lineage>
</organism>
<dbReference type="Proteomes" id="UP000265515">
    <property type="component" value="Unassembled WGS sequence"/>
</dbReference>
<proteinExistence type="predicted"/>
<protein>
    <submittedName>
        <fullName evidence="2">Uncharacterized protein</fullName>
    </submittedName>
</protein>
<evidence type="ECO:0000313" key="3">
    <source>
        <dbReference type="Proteomes" id="UP000265515"/>
    </source>
</evidence>
<dbReference type="EMBL" id="BFEA01000254">
    <property type="protein sequence ID" value="GBG76822.1"/>
    <property type="molecule type" value="Genomic_DNA"/>
</dbReference>